<organism evidence="1">
    <name type="scientific">Sesamum calycinum</name>
    <dbReference type="NCBI Taxonomy" id="2727403"/>
    <lineage>
        <taxon>Eukaryota</taxon>
        <taxon>Viridiplantae</taxon>
        <taxon>Streptophyta</taxon>
        <taxon>Embryophyta</taxon>
        <taxon>Tracheophyta</taxon>
        <taxon>Spermatophyta</taxon>
        <taxon>Magnoliopsida</taxon>
        <taxon>eudicotyledons</taxon>
        <taxon>Gunneridae</taxon>
        <taxon>Pentapetalae</taxon>
        <taxon>asterids</taxon>
        <taxon>lamiids</taxon>
        <taxon>Lamiales</taxon>
        <taxon>Pedaliaceae</taxon>
        <taxon>Sesamum</taxon>
    </lineage>
</organism>
<accession>A0AAW2LJ64</accession>
<sequence>MNVSPSAWGYLCHILTGDGSSSWNPPSWLHISTTLEKACNERVCDSIISHQIQDTVVVCPILPSNHTLPGDYYSTKKLVKNLGLPVEKIHACKNGCILYWNDNVDLEYCKFCGDARYKPSRERDLYQKKSPYAVLRKLHNVRCTDGFAPHALIDVYMEPLIEELLQLWHVDVRTYDCHRYKGIPSVVQ</sequence>
<gene>
    <name evidence="1" type="ORF">Scaly_2853800</name>
</gene>
<comment type="caution">
    <text evidence="1">The sequence shown here is derived from an EMBL/GenBank/DDBJ whole genome shotgun (WGS) entry which is preliminary data.</text>
</comment>
<evidence type="ECO:0000313" key="1">
    <source>
        <dbReference type="EMBL" id="KAL0318216.1"/>
    </source>
</evidence>
<protein>
    <submittedName>
        <fullName evidence="1">Uncharacterized protein</fullName>
    </submittedName>
</protein>
<dbReference type="PANTHER" id="PTHR10775">
    <property type="entry name" value="OS08G0208400 PROTEIN"/>
    <property type="match status" value="1"/>
</dbReference>
<reference evidence="1" key="1">
    <citation type="submission" date="2020-06" db="EMBL/GenBank/DDBJ databases">
        <authorList>
            <person name="Li T."/>
            <person name="Hu X."/>
            <person name="Zhang T."/>
            <person name="Song X."/>
            <person name="Zhang H."/>
            <person name="Dai N."/>
            <person name="Sheng W."/>
            <person name="Hou X."/>
            <person name="Wei L."/>
        </authorList>
    </citation>
    <scope>NUCLEOTIDE SEQUENCE</scope>
    <source>
        <strain evidence="1">KEN8</strain>
        <tissue evidence="1">Leaf</tissue>
    </source>
</reference>
<proteinExistence type="predicted"/>
<dbReference type="AlphaFoldDB" id="A0AAW2LJ64"/>
<dbReference type="EMBL" id="JACGWM010000030">
    <property type="protein sequence ID" value="KAL0318216.1"/>
    <property type="molecule type" value="Genomic_DNA"/>
</dbReference>
<dbReference type="PANTHER" id="PTHR10775:SF188">
    <property type="entry name" value="TRANSPOSASE-ASSOCIATED DOMAIN-CONTAINING PROTEIN"/>
    <property type="match status" value="1"/>
</dbReference>
<name>A0AAW2LJ64_9LAMI</name>
<reference evidence="1" key="2">
    <citation type="journal article" date="2024" name="Plant">
        <title>Genomic evolution and insights into agronomic trait innovations of Sesamum species.</title>
        <authorList>
            <person name="Miao H."/>
            <person name="Wang L."/>
            <person name="Qu L."/>
            <person name="Liu H."/>
            <person name="Sun Y."/>
            <person name="Le M."/>
            <person name="Wang Q."/>
            <person name="Wei S."/>
            <person name="Zheng Y."/>
            <person name="Lin W."/>
            <person name="Duan Y."/>
            <person name="Cao H."/>
            <person name="Xiong S."/>
            <person name="Wang X."/>
            <person name="Wei L."/>
            <person name="Li C."/>
            <person name="Ma Q."/>
            <person name="Ju M."/>
            <person name="Zhao R."/>
            <person name="Li G."/>
            <person name="Mu C."/>
            <person name="Tian Q."/>
            <person name="Mei H."/>
            <person name="Zhang T."/>
            <person name="Gao T."/>
            <person name="Zhang H."/>
        </authorList>
    </citation>
    <scope>NUCLEOTIDE SEQUENCE</scope>
    <source>
        <strain evidence="1">KEN8</strain>
    </source>
</reference>